<proteinExistence type="predicted"/>
<name>A0A7W2A9I1_9BACL</name>
<comment type="caution">
    <text evidence="1">The sequence shown here is derived from an EMBL/GenBank/DDBJ whole genome shotgun (WGS) entry which is preliminary data.</text>
</comment>
<dbReference type="RefSeq" id="WP_181752458.1">
    <property type="nucleotide sequence ID" value="NZ_JACEIQ010000013.1"/>
</dbReference>
<dbReference type="Proteomes" id="UP000535491">
    <property type="component" value="Unassembled WGS sequence"/>
</dbReference>
<keyword evidence="2" id="KW-1185">Reference proteome</keyword>
<evidence type="ECO:0000313" key="2">
    <source>
        <dbReference type="Proteomes" id="UP000535491"/>
    </source>
</evidence>
<organism evidence="1 2">
    <name type="scientific">Paenactinomyces guangxiensis</name>
    <dbReference type="NCBI Taxonomy" id="1490290"/>
    <lineage>
        <taxon>Bacteria</taxon>
        <taxon>Bacillati</taxon>
        <taxon>Bacillota</taxon>
        <taxon>Bacilli</taxon>
        <taxon>Bacillales</taxon>
        <taxon>Thermoactinomycetaceae</taxon>
        <taxon>Paenactinomyces</taxon>
    </lineage>
</organism>
<dbReference type="EMBL" id="JACEIQ010000013">
    <property type="protein sequence ID" value="MBA4495212.1"/>
    <property type="molecule type" value="Genomic_DNA"/>
</dbReference>
<accession>A0A7W2A9I1</accession>
<evidence type="ECO:0000313" key="1">
    <source>
        <dbReference type="EMBL" id="MBA4495212.1"/>
    </source>
</evidence>
<reference evidence="1 2" key="1">
    <citation type="submission" date="2020-07" db="EMBL/GenBank/DDBJ databases">
        <authorList>
            <person name="Feng H."/>
        </authorList>
    </citation>
    <scope>NUCLEOTIDE SEQUENCE [LARGE SCALE GENOMIC DNA]</scope>
    <source>
        <strain evidence="2">s-10</strain>
    </source>
</reference>
<dbReference type="AlphaFoldDB" id="A0A7W2A9I1"/>
<protein>
    <submittedName>
        <fullName evidence="1">Polymer-forming cytoskeletal protein</fullName>
    </submittedName>
</protein>
<sequence length="243" mass="26281">MELLHDIKISGYSHQSGGTFNYVKIAGKGVITGDVEAKQIKVDGAGTFCKDVKSAEMNVNGTGSIEGNLEVKNFKVHGNCTVKGSGTVEKLSSKGKCSFQGDLKSNKISSVGHLAVDGGVETEEFISLGGFEIKGLLNAQLIDIKIGWRSYAEEIGGEEIYVKLDNSRTLSLTLLSKWLGRHSSQRLKSKVIEGTKVDIEFTEADVVRGNHVYIGPGCRIAKVEYTDTLEVNPNSTVIEQIKI</sequence>
<gene>
    <name evidence="1" type="ORF">H1191_12940</name>
</gene>